<keyword evidence="6" id="KW-1185">Reference proteome</keyword>
<evidence type="ECO:0000256" key="2">
    <source>
        <dbReference type="ARBA" id="ARBA00022980"/>
    </source>
</evidence>
<dbReference type="PANTHER" id="PTHR14503:SF4">
    <property type="entry name" value="LARGE RIBOSOMAL SUBUNIT PROTEIN BL34M"/>
    <property type="match status" value="1"/>
</dbReference>
<keyword evidence="3" id="KW-0687">Ribonucleoprotein</keyword>
<dbReference type="OrthoDB" id="431691at2759"/>
<dbReference type="GO" id="GO:0003735">
    <property type="term" value="F:structural constituent of ribosome"/>
    <property type="evidence" value="ECO:0007669"/>
    <property type="project" value="InterPro"/>
</dbReference>
<protein>
    <recommendedName>
        <fullName evidence="4">Large ribosomal subunit protein bL34m</fullName>
    </recommendedName>
</protein>
<sequence length="144" mass="16005">MLALRCWRAAVPSTFNAAAAPSRVTVLSQLQSQFLRPSTSLTSSLSSTPRTFSSLITSSFSRPSTMTSSTSLLRPFSPVATPTQALAQTRSFSASTSLAAKRDTYNPSRRVQKRRHGFLARLRSRGGRKILMRRRAKGRKWLSW</sequence>
<accession>A0A0F4YU15</accession>
<dbReference type="GO" id="GO:0006412">
    <property type="term" value="P:translation"/>
    <property type="evidence" value="ECO:0007669"/>
    <property type="project" value="InterPro"/>
</dbReference>
<dbReference type="GeneID" id="25316987"/>
<dbReference type="PANTHER" id="PTHR14503">
    <property type="entry name" value="MITOCHONDRIAL RIBOSOMAL PROTEIN 34 FAMILY MEMBER"/>
    <property type="match status" value="1"/>
</dbReference>
<evidence type="ECO:0000256" key="1">
    <source>
        <dbReference type="ARBA" id="ARBA00010111"/>
    </source>
</evidence>
<evidence type="ECO:0000256" key="4">
    <source>
        <dbReference type="ARBA" id="ARBA00035274"/>
    </source>
</evidence>
<dbReference type="GO" id="GO:0005762">
    <property type="term" value="C:mitochondrial large ribosomal subunit"/>
    <property type="evidence" value="ECO:0007669"/>
    <property type="project" value="TreeGrafter"/>
</dbReference>
<comment type="caution">
    <text evidence="5">The sequence shown here is derived from an EMBL/GenBank/DDBJ whole genome shotgun (WGS) entry which is preliminary data.</text>
</comment>
<reference evidence="5 6" key="1">
    <citation type="submission" date="2015-04" db="EMBL/GenBank/DDBJ databases">
        <authorList>
            <person name="Heijne W.H."/>
            <person name="Fedorova N.D."/>
            <person name="Nierman W.C."/>
            <person name="Vollebregt A.W."/>
            <person name="Zhao Z."/>
            <person name="Wu L."/>
            <person name="Kumar M."/>
            <person name="Stam H."/>
            <person name="van den Berg M.A."/>
            <person name="Pel H.J."/>
        </authorList>
    </citation>
    <scope>NUCLEOTIDE SEQUENCE [LARGE SCALE GENOMIC DNA]</scope>
    <source>
        <strain evidence="5 6">CBS 393.64</strain>
    </source>
</reference>
<dbReference type="AlphaFoldDB" id="A0A0F4YU15"/>
<dbReference type="NCBIfam" id="TIGR01030">
    <property type="entry name" value="rpmH_bact"/>
    <property type="match status" value="1"/>
</dbReference>
<proteinExistence type="inferred from homology"/>
<dbReference type="InterPro" id="IPR000271">
    <property type="entry name" value="Ribosomal_bL34"/>
</dbReference>
<evidence type="ECO:0000313" key="5">
    <source>
        <dbReference type="EMBL" id="KKA21336.1"/>
    </source>
</evidence>
<evidence type="ECO:0000256" key="3">
    <source>
        <dbReference type="ARBA" id="ARBA00023274"/>
    </source>
</evidence>
<dbReference type="EMBL" id="LASV01000190">
    <property type="protein sequence ID" value="KKA21336.1"/>
    <property type="molecule type" value="Genomic_DNA"/>
</dbReference>
<dbReference type="Proteomes" id="UP000053958">
    <property type="component" value="Unassembled WGS sequence"/>
</dbReference>
<comment type="similarity">
    <text evidence="1">Belongs to the bacterial ribosomal protein bL34 family.</text>
</comment>
<dbReference type="HAMAP" id="MF_00391">
    <property type="entry name" value="Ribosomal_bL34"/>
    <property type="match status" value="1"/>
</dbReference>
<dbReference type="Pfam" id="PF00468">
    <property type="entry name" value="Ribosomal_L34"/>
    <property type="match status" value="1"/>
</dbReference>
<organism evidence="5 6">
    <name type="scientific">Rasamsonia emersonii (strain ATCC 16479 / CBS 393.64 / IMI 116815)</name>
    <dbReference type="NCBI Taxonomy" id="1408163"/>
    <lineage>
        <taxon>Eukaryota</taxon>
        <taxon>Fungi</taxon>
        <taxon>Dikarya</taxon>
        <taxon>Ascomycota</taxon>
        <taxon>Pezizomycotina</taxon>
        <taxon>Eurotiomycetes</taxon>
        <taxon>Eurotiomycetidae</taxon>
        <taxon>Eurotiales</taxon>
        <taxon>Trichocomaceae</taxon>
        <taxon>Rasamsonia</taxon>
    </lineage>
</organism>
<dbReference type="STRING" id="1408163.A0A0F4YU15"/>
<keyword evidence="2 5" id="KW-0689">Ribosomal protein</keyword>
<dbReference type="Gene3D" id="1.10.287.3980">
    <property type="match status" value="1"/>
</dbReference>
<name>A0A0F4YU15_RASE3</name>
<dbReference type="RefSeq" id="XP_013327948.1">
    <property type="nucleotide sequence ID" value="XM_013472494.1"/>
</dbReference>
<evidence type="ECO:0000313" key="6">
    <source>
        <dbReference type="Proteomes" id="UP000053958"/>
    </source>
</evidence>
<gene>
    <name evidence="5" type="ORF">T310_4640</name>
</gene>
<dbReference type="FunFam" id="1.10.287.3980:FF:000001">
    <property type="entry name" value="Mitochondrial ribosomal protein L34"/>
    <property type="match status" value="1"/>
</dbReference>